<reference evidence="7" key="1">
    <citation type="submission" date="2022-12" db="EMBL/GenBank/DDBJ databases">
        <title>Draft genome assemblies for two species of Escallonia (Escalloniales).</title>
        <authorList>
            <person name="Chanderbali A."/>
            <person name="Dervinis C."/>
            <person name="Anghel I."/>
            <person name="Soltis D."/>
            <person name="Soltis P."/>
            <person name="Zapata F."/>
        </authorList>
    </citation>
    <scope>NUCLEOTIDE SEQUENCE</scope>
    <source>
        <strain evidence="7">UCBG92.1500</strain>
        <tissue evidence="7">Leaf</tissue>
    </source>
</reference>
<proteinExistence type="predicted"/>
<dbReference type="Pfam" id="PF00696">
    <property type="entry name" value="AA_kinase"/>
    <property type="match status" value="1"/>
</dbReference>
<dbReference type="GO" id="GO:0005524">
    <property type="term" value="F:ATP binding"/>
    <property type="evidence" value="ECO:0007669"/>
    <property type="project" value="UniProtKB-KW"/>
</dbReference>
<dbReference type="AlphaFoldDB" id="A0AA88R645"/>
<name>A0AA88R645_9ASTE</name>
<dbReference type="PANTHER" id="PTHR43654">
    <property type="entry name" value="GLUTAMATE 5-KINASE"/>
    <property type="match status" value="1"/>
</dbReference>
<gene>
    <name evidence="7" type="ORF">RJ640_007937</name>
</gene>
<keyword evidence="2" id="KW-0547">Nucleotide-binding</keyword>
<evidence type="ECO:0000256" key="1">
    <source>
        <dbReference type="ARBA" id="ARBA00022679"/>
    </source>
</evidence>
<keyword evidence="3" id="KW-0418">Kinase</keyword>
<dbReference type="GO" id="GO:0016114">
    <property type="term" value="P:terpenoid biosynthetic process"/>
    <property type="evidence" value="ECO:0007669"/>
    <property type="project" value="TreeGrafter"/>
</dbReference>
<dbReference type="GO" id="GO:0102043">
    <property type="term" value="F:isopentenyl phosphate kinase activity"/>
    <property type="evidence" value="ECO:0007669"/>
    <property type="project" value="TreeGrafter"/>
</dbReference>
<evidence type="ECO:0000259" key="6">
    <source>
        <dbReference type="Pfam" id="PF00696"/>
    </source>
</evidence>
<feature type="region of interest" description="Disordered" evidence="5">
    <location>
        <begin position="1"/>
        <end position="32"/>
    </location>
</feature>
<keyword evidence="1" id="KW-0808">Transferase</keyword>
<dbReference type="EMBL" id="JAVXUO010002416">
    <property type="protein sequence ID" value="KAK2973436.1"/>
    <property type="molecule type" value="Genomic_DNA"/>
</dbReference>
<dbReference type="PANTHER" id="PTHR43654:SF1">
    <property type="entry name" value="ISOPENTENYL PHOSPHATE KINASE"/>
    <property type="match status" value="1"/>
</dbReference>
<evidence type="ECO:0000256" key="2">
    <source>
        <dbReference type="ARBA" id="ARBA00022741"/>
    </source>
</evidence>
<protein>
    <recommendedName>
        <fullName evidence="6">Aspartate/glutamate/uridylate kinase domain-containing protein</fullName>
    </recommendedName>
</protein>
<accession>A0AA88R645</accession>
<dbReference type="InterPro" id="IPR001048">
    <property type="entry name" value="Asp/Glu/Uridylate_kinase"/>
</dbReference>
<organism evidence="7 8">
    <name type="scientific">Escallonia rubra</name>
    <dbReference type="NCBI Taxonomy" id="112253"/>
    <lineage>
        <taxon>Eukaryota</taxon>
        <taxon>Viridiplantae</taxon>
        <taxon>Streptophyta</taxon>
        <taxon>Embryophyta</taxon>
        <taxon>Tracheophyta</taxon>
        <taxon>Spermatophyta</taxon>
        <taxon>Magnoliopsida</taxon>
        <taxon>eudicotyledons</taxon>
        <taxon>Gunneridae</taxon>
        <taxon>Pentapetalae</taxon>
        <taxon>asterids</taxon>
        <taxon>campanulids</taxon>
        <taxon>Escalloniales</taxon>
        <taxon>Escalloniaceae</taxon>
        <taxon>Escallonia</taxon>
    </lineage>
</organism>
<evidence type="ECO:0000256" key="3">
    <source>
        <dbReference type="ARBA" id="ARBA00022777"/>
    </source>
</evidence>
<feature type="domain" description="Aspartate/glutamate/uridylate kinase" evidence="6">
    <location>
        <begin position="494"/>
        <end position="600"/>
    </location>
</feature>
<comment type="caution">
    <text evidence="7">The sequence shown here is derived from an EMBL/GenBank/DDBJ whole genome shotgun (WGS) entry which is preliminary data.</text>
</comment>
<evidence type="ECO:0000313" key="8">
    <source>
        <dbReference type="Proteomes" id="UP001187471"/>
    </source>
</evidence>
<dbReference type="InterPro" id="IPR036393">
    <property type="entry name" value="AceGlu_kinase-like_sf"/>
</dbReference>
<evidence type="ECO:0000256" key="4">
    <source>
        <dbReference type="ARBA" id="ARBA00022840"/>
    </source>
</evidence>
<dbReference type="Gene3D" id="3.40.1160.10">
    <property type="entry name" value="Acetylglutamate kinase-like"/>
    <property type="match status" value="1"/>
</dbReference>
<evidence type="ECO:0000313" key="7">
    <source>
        <dbReference type="EMBL" id="KAK2973436.1"/>
    </source>
</evidence>
<keyword evidence="8" id="KW-1185">Reference proteome</keyword>
<sequence>MRSSDTPPEWRRPKQRGGNQPWLGTAGGTTPSAIAQSFAATAGASTTFPNHSPVYQPRSLVAGETAPTPTIAQQFAATSDASVSFPSFTPSEMQRLADLLGRQSGPTNGPSANIASQNIFEVSSSWEDAGKFVASVEYFPRAAIKRSRRWPLILLKKSEVISGRHCRISKANYLNSPTGHLLDLLLGLDVTTLGDSRNPSVESIHFTFHCLFGCHYEWLPELAHIHVPCHLVANIIEKPDGGGGSSSPKELFHVMCPFLIRAIGRFFRYFDFDIEKVKKVFEDHKKAERSRGEKDDGYTFRFLDDVRHEMAGDMDVRKFWKPLIVTARKAMECEVDAFDRGVFAIPKSRKGGVSAIPKSVYIEAQKKIEKMASGKIFYNWSSLLQFAMEKFRGKSFRTSLSKLVFAVTCYSIWEERNLRIFTGKEAEKEEVMAKIDMWMKYRVLSGRRWVSDDLITTLFWSDWIDYTWDSVIHHAVFLPDFHHADQFSGHLHATYVLHGDAVLDNSQDCTILSGDVIVRHLAAELKPEFVVFLVSTVHPEICFTTDVSGVYDRPPTEPNAVLLREIVEITVAAHDTTGGMVTKISEAAMIAKLGIDVYIVKAATDHSLRALSGNLKVDMPEDWLGTVIRFVR</sequence>
<keyword evidence="4" id="KW-0067">ATP-binding</keyword>
<dbReference type="GO" id="GO:0016301">
    <property type="term" value="F:kinase activity"/>
    <property type="evidence" value="ECO:0007669"/>
    <property type="project" value="UniProtKB-KW"/>
</dbReference>
<dbReference type="SUPFAM" id="SSF53633">
    <property type="entry name" value="Carbamate kinase-like"/>
    <property type="match status" value="1"/>
</dbReference>
<evidence type="ECO:0000256" key="5">
    <source>
        <dbReference type="SAM" id="MobiDB-lite"/>
    </source>
</evidence>
<dbReference type="Proteomes" id="UP001187471">
    <property type="component" value="Unassembled WGS sequence"/>
</dbReference>
<dbReference type="GO" id="GO:0005829">
    <property type="term" value="C:cytosol"/>
    <property type="evidence" value="ECO:0007669"/>
    <property type="project" value="TreeGrafter"/>
</dbReference>